<dbReference type="InterPro" id="IPR012347">
    <property type="entry name" value="Ferritin-like"/>
</dbReference>
<sequence>MKRRHAFLMACLVALPMVFAACSDDDDATPETLAARDRAFMVEASYGNWNEVDMGRLADSVSTNDSVNAFAQGMIRDHSTAQSDLVNVGNRWSLTLPNTPDSLHIAMKQAMRTLTGTTFDTAYLSGQIVDHMKAVALYQMAVDSSVSPSVKAYAAKYLPGIKMHLQHVQRLRTQFP</sequence>
<evidence type="ECO:0000313" key="4">
    <source>
        <dbReference type="Proteomes" id="UP001162741"/>
    </source>
</evidence>
<evidence type="ECO:0000256" key="1">
    <source>
        <dbReference type="SAM" id="SignalP"/>
    </source>
</evidence>
<feature type="domain" description="DUF4142" evidence="2">
    <location>
        <begin position="36"/>
        <end position="171"/>
    </location>
</feature>
<keyword evidence="4" id="KW-1185">Reference proteome</keyword>
<dbReference type="Gene3D" id="1.20.1260.10">
    <property type="match status" value="1"/>
</dbReference>
<name>A0ABY6J017_9BACT</name>
<proteinExistence type="predicted"/>
<dbReference type="PROSITE" id="PS51257">
    <property type="entry name" value="PROKAR_LIPOPROTEIN"/>
    <property type="match status" value="1"/>
</dbReference>
<accession>A0ABY6J017</accession>
<dbReference type="RefSeq" id="WP_244842131.1">
    <property type="nucleotide sequence ID" value="NZ_CP107006.1"/>
</dbReference>
<dbReference type="PANTHER" id="PTHR38593">
    <property type="entry name" value="BLR2558 PROTEIN"/>
    <property type="match status" value="1"/>
</dbReference>
<keyword evidence="1" id="KW-0732">Signal</keyword>
<organism evidence="3 4">
    <name type="scientific">Chitinophaga horti</name>
    <dbReference type="NCBI Taxonomy" id="2920382"/>
    <lineage>
        <taxon>Bacteria</taxon>
        <taxon>Pseudomonadati</taxon>
        <taxon>Bacteroidota</taxon>
        <taxon>Chitinophagia</taxon>
        <taxon>Chitinophagales</taxon>
        <taxon>Chitinophagaceae</taxon>
        <taxon>Chitinophaga</taxon>
    </lineage>
</organism>
<dbReference type="EMBL" id="CP107006">
    <property type="protein sequence ID" value="UYQ91987.1"/>
    <property type="molecule type" value="Genomic_DNA"/>
</dbReference>
<reference evidence="3" key="1">
    <citation type="submission" date="2022-10" db="EMBL/GenBank/DDBJ databases">
        <title>Chitinophaga sp. nov., isolated from soil.</title>
        <authorList>
            <person name="Jeon C.O."/>
        </authorList>
    </citation>
    <scope>NUCLEOTIDE SEQUENCE</scope>
    <source>
        <strain evidence="3">R8</strain>
    </source>
</reference>
<dbReference type="Proteomes" id="UP001162741">
    <property type="component" value="Chromosome"/>
</dbReference>
<feature type="chain" id="PRO_5045189691" evidence="1">
    <location>
        <begin position="21"/>
        <end position="176"/>
    </location>
</feature>
<protein>
    <submittedName>
        <fullName evidence="3">DUF4142 domain-containing protein</fullName>
    </submittedName>
</protein>
<dbReference type="PANTHER" id="PTHR38593:SF1">
    <property type="entry name" value="BLR2558 PROTEIN"/>
    <property type="match status" value="1"/>
</dbReference>
<dbReference type="Pfam" id="PF13628">
    <property type="entry name" value="DUF4142"/>
    <property type="match status" value="1"/>
</dbReference>
<dbReference type="InterPro" id="IPR025419">
    <property type="entry name" value="DUF4142"/>
</dbReference>
<gene>
    <name evidence="3" type="ORF">MKQ68_18030</name>
</gene>
<feature type="signal peptide" evidence="1">
    <location>
        <begin position="1"/>
        <end position="20"/>
    </location>
</feature>
<evidence type="ECO:0000259" key="2">
    <source>
        <dbReference type="Pfam" id="PF13628"/>
    </source>
</evidence>
<evidence type="ECO:0000313" key="3">
    <source>
        <dbReference type="EMBL" id="UYQ91987.1"/>
    </source>
</evidence>